<feature type="region of interest" description="Disordered" evidence="1">
    <location>
        <begin position="417"/>
        <end position="447"/>
    </location>
</feature>
<feature type="region of interest" description="Disordered" evidence="1">
    <location>
        <begin position="490"/>
        <end position="520"/>
    </location>
</feature>
<feature type="compositionally biased region" description="Polar residues" evidence="1">
    <location>
        <begin position="721"/>
        <end position="733"/>
    </location>
</feature>
<reference evidence="3 4" key="1">
    <citation type="submission" date="2020-08" db="EMBL/GenBank/DDBJ databases">
        <title>Aphidius gifuensis genome sequencing and assembly.</title>
        <authorList>
            <person name="Du Z."/>
        </authorList>
    </citation>
    <scope>NUCLEOTIDE SEQUENCE [LARGE SCALE GENOMIC DNA]</scope>
    <source>
        <strain evidence="3">YNYX2018</strain>
        <tissue evidence="3">Adults</tissue>
    </source>
</reference>
<feature type="region of interest" description="Disordered" evidence="1">
    <location>
        <begin position="257"/>
        <end position="289"/>
    </location>
</feature>
<protein>
    <submittedName>
        <fullName evidence="3">Uncharacterized protein</fullName>
    </submittedName>
</protein>
<comment type="caution">
    <text evidence="3">The sequence shown here is derived from an EMBL/GenBank/DDBJ whole genome shotgun (WGS) entry which is preliminary data.</text>
</comment>
<keyword evidence="4" id="KW-1185">Reference proteome</keyword>
<feature type="transmembrane region" description="Helical" evidence="2">
    <location>
        <begin position="63"/>
        <end position="84"/>
    </location>
</feature>
<feature type="transmembrane region" description="Helical" evidence="2">
    <location>
        <begin position="37"/>
        <end position="56"/>
    </location>
</feature>
<proteinExistence type="predicted"/>
<evidence type="ECO:0000256" key="1">
    <source>
        <dbReference type="SAM" id="MobiDB-lite"/>
    </source>
</evidence>
<keyword evidence="2" id="KW-0472">Membrane</keyword>
<feature type="compositionally biased region" description="Low complexity" evidence="1">
    <location>
        <begin position="265"/>
        <end position="286"/>
    </location>
</feature>
<evidence type="ECO:0000313" key="4">
    <source>
        <dbReference type="Proteomes" id="UP000639338"/>
    </source>
</evidence>
<dbReference type="InterPro" id="IPR013083">
    <property type="entry name" value="Znf_RING/FYVE/PHD"/>
</dbReference>
<dbReference type="Proteomes" id="UP000639338">
    <property type="component" value="Unassembled WGS sequence"/>
</dbReference>
<feature type="compositionally biased region" description="Acidic residues" evidence="1">
    <location>
        <begin position="504"/>
        <end position="517"/>
    </location>
</feature>
<dbReference type="OrthoDB" id="10072397at2759"/>
<organism evidence="3 4">
    <name type="scientific">Aphidius gifuensis</name>
    <name type="common">Parasitoid wasp</name>
    <dbReference type="NCBI Taxonomy" id="684658"/>
    <lineage>
        <taxon>Eukaryota</taxon>
        <taxon>Metazoa</taxon>
        <taxon>Ecdysozoa</taxon>
        <taxon>Arthropoda</taxon>
        <taxon>Hexapoda</taxon>
        <taxon>Insecta</taxon>
        <taxon>Pterygota</taxon>
        <taxon>Neoptera</taxon>
        <taxon>Endopterygota</taxon>
        <taxon>Hymenoptera</taxon>
        <taxon>Apocrita</taxon>
        <taxon>Ichneumonoidea</taxon>
        <taxon>Braconidae</taxon>
        <taxon>Aphidiinae</taxon>
        <taxon>Aphidius</taxon>
    </lineage>
</organism>
<feature type="compositionally biased region" description="Low complexity" evidence="1">
    <location>
        <begin position="778"/>
        <end position="794"/>
    </location>
</feature>
<feature type="region of interest" description="Disordered" evidence="1">
    <location>
        <begin position="720"/>
        <end position="744"/>
    </location>
</feature>
<sequence>MSEDRAAESRVNRLVVNFSQQYVLILECDFCTNVYSIQIYGAVIVILTAIIITIMANINLNKLIAPSSVGLLVVLVSGVCFYYFNNHRKEKITASEKKIKKSLVLDDSRCACCLKPFLIDRGAECNDCCAKFCKNSCGKKFENEDILLCLFCNYKRTLLKKKEDNIEIINKESPVNVTETREASDCSNTTDGNCEETNSMDNVRYIIEKFIEDLVGNVDNTPVDRLYNHPAYKQDTDTPSMAHTALRELVERAVDEARKLPRLGESVSTKTQETTTTTTTSSTSTEPINEQSYEELLASAILNKVIEKFQTDRIDDNGIVQEDKKRKSRYSKNKSRDCSDEVDGSSDFVETSCDEYNSEWSGTRKKNLRIRQDPLSLTIEEKIEEVTTTFTPDDDDDSRDNKSNIFNFRNSRRVPFPEYGMDIIDPSQESSDESHDESNDTAPIDHITPVESWEENWLFQKKKIQNQSEPVSMLVPNPSADYRALIGDKDADDTSDLSEFSAQSDDDNDDEVDDDDVDVNKNIPASKKKILNENFSNEILIENQDKKIIKNNNDYSLSSDNNENKSLTVFHDDNQSVDDASVYYNYFDNDDNKNDNVDKKLDVELIHQTRNFLQNEIKSNKDDENNKDTLSNNQDDNTTIIIDQIDASMINKKMCHEPMTQSVSQATEKIIIDEELELSAPPRPGTIAEREHKKWENAAPIQNNPYSPENIQKRLLERQYARSSDVSGNSTNLPSSPSPPLQIVLGANRPDVKRFGRDYYINETKCHFGERVTRPGTSSSSRPASSLSLNSCSTSSDFEHQKYYETTEASSPDNQPNNIEPKIINQHIIDNERKNNKNEINAKLNNQGNFDNKKLYYNDDSNNKRKISRIDLRAYGFENEIYKSNDDIINKKKQQQKKRVINKLDLTQYGYDCGIRRTQSNNHIDSKIRNRYLINNTNNMKKKFDNYNWTQSTDTLNDNMKFNKFGGMLTAISVPNISVKSNSYNNCNKINKTFDSEDDDIKPLVVNNYNDNDINNDNINKTIKNHYNYDTDSQSSITESTDDLPPKYSMLKNIKYSFESLSGEDTFFDKNYSMPSVRRLAQAFNKPPSPIPLPASRIKSSDNKIRATTPDIQIIKTPRQMHSLTARSISREFREGLKNISNKPDAQSWNTIIIEQSRSPTGSNDIGSSEIDSGDDLCLIKNGKLKNNIKFWENIKQ</sequence>
<name>A0A834Y3U2_APHGI</name>
<dbReference type="EMBL" id="JACMRX010000001">
    <property type="protein sequence ID" value="KAF7996262.1"/>
    <property type="molecule type" value="Genomic_DNA"/>
</dbReference>
<feature type="region of interest" description="Disordered" evidence="1">
    <location>
        <begin position="770"/>
        <end position="794"/>
    </location>
</feature>
<accession>A0A834Y3U2</accession>
<gene>
    <name evidence="3" type="ORF">HCN44_001894</name>
</gene>
<evidence type="ECO:0000256" key="2">
    <source>
        <dbReference type="SAM" id="Phobius"/>
    </source>
</evidence>
<keyword evidence="2" id="KW-0812">Transmembrane</keyword>
<feature type="region of interest" description="Disordered" evidence="1">
    <location>
        <begin position="322"/>
        <end position="345"/>
    </location>
</feature>
<evidence type="ECO:0000313" key="3">
    <source>
        <dbReference type="EMBL" id="KAF7996262.1"/>
    </source>
</evidence>
<dbReference type="AlphaFoldDB" id="A0A834Y3U2"/>
<keyword evidence="2" id="KW-1133">Transmembrane helix</keyword>
<dbReference type="Gene3D" id="3.30.40.10">
    <property type="entry name" value="Zinc/RING finger domain, C3HC4 (zinc finger)"/>
    <property type="match status" value="1"/>
</dbReference>